<dbReference type="Pfam" id="PF11379">
    <property type="entry name" value="DUF3182"/>
    <property type="match status" value="1"/>
</dbReference>
<evidence type="ECO:0000313" key="2">
    <source>
        <dbReference type="Proteomes" id="UP000622890"/>
    </source>
</evidence>
<sequence length="387" mass="41485">MKSEYPGAIQAATSAPPRAARRAVVMYSKTPPTNPDGHESCSQSRIAARLAELLGHEFAGEHEHGRDYGMPLFVVPRATIDDPGELQGLGIRDEADMFGGVVPYPFVASKLITHPLPHPVADAPTGWSREFGERVREVVLPGYSAFSLRDALAAGRALLSSGAVRVKKPSGIGGIGQSVARNEDELREQLEEIGEDKLHEEGVVLERNLDAVITRSVGQIRLGPHLATYCGIQHLTPNNAGREVYGGSDLLVARGDFEALLALDHDDAVRASIAQAGVYHRAALECFPGLMASRANYDVAEGVDESGHRLSGVLEQSWRIGGATGAELAAIEAFQSDPSLRAVRASTREIYGEAVNIPPGATVYFQGDDRFVGLITKYTTLDTHAHP</sequence>
<dbReference type="RefSeq" id="WP_200593590.1">
    <property type="nucleotide sequence ID" value="NZ_JAEPBG010000007.1"/>
</dbReference>
<dbReference type="SUPFAM" id="SSF56059">
    <property type="entry name" value="Glutathione synthetase ATP-binding domain-like"/>
    <property type="match status" value="1"/>
</dbReference>
<evidence type="ECO:0000313" key="1">
    <source>
        <dbReference type="EMBL" id="MBK4736281.1"/>
    </source>
</evidence>
<name>A0A934SW99_9BURK</name>
<comment type="caution">
    <text evidence="1">The sequence shown here is derived from an EMBL/GenBank/DDBJ whole genome shotgun (WGS) entry which is preliminary data.</text>
</comment>
<dbReference type="EMBL" id="JAEPBG010000007">
    <property type="protein sequence ID" value="MBK4736281.1"/>
    <property type="molecule type" value="Genomic_DNA"/>
</dbReference>
<reference evidence="1" key="1">
    <citation type="submission" date="2021-01" db="EMBL/GenBank/DDBJ databases">
        <title>Genome sequence of strain Noviherbaspirillum sp. DKR-6.</title>
        <authorList>
            <person name="Chaudhary D.K."/>
        </authorList>
    </citation>
    <scope>NUCLEOTIDE SEQUENCE</scope>
    <source>
        <strain evidence="1">DKR-6</strain>
    </source>
</reference>
<gene>
    <name evidence="1" type="ORF">JJB74_16785</name>
</gene>
<organism evidence="1 2">
    <name type="scientific">Noviherbaspirillum pedocola</name>
    <dbReference type="NCBI Taxonomy" id="2801341"/>
    <lineage>
        <taxon>Bacteria</taxon>
        <taxon>Pseudomonadati</taxon>
        <taxon>Pseudomonadota</taxon>
        <taxon>Betaproteobacteria</taxon>
        <taxon>Burkholderiales</taxon>
        <taxon>Oxalobacteraceae</taxon>
        <taxon>Noviherbaspirillum</taxon>
    </lineage>
</organism>
<keyword evidence="2" id="KW-1185">Reference proteome</keyword>
<dbReference type="InterPro" id="IPR021519">
    <property type="entry name" value="DUF3182"/>
</dbReference>
<dbReference type="AlphaFoldDB" id="A0A934SW99"/>
<proteinExistence type="predicted"/>
<accession>A0A934SW99</accession>
<dbReference type="Proteomes" id="UP000622890">
    <property type="component" value="Unassembled WGS sequence"/>
</dbReference>
<protein>
    <submittedName>
        <fullName evidence="1">DUF3182 family protein</fullName>
    </submittedName>
</protein>